<reference evidence="4 5" key="1">
    <citation type="submission" date="2023-09" db="EMBL/GenBank/DDBJ databases">
        <authorList>
            <person name="Qi X."/>
        </authorList>
    </citation>
    <scope>NUCLEOTIDE SEQUENCE [LARGE SCALE GENOMIC DNA]</scope>
    <source>
        <strain evidence="4 5">S1-1</strain>
    </source>
</reference>
<dbReference type="Proteomes" id="UP001301442">
    <property type="component" value="Chromosome"/>
</dbReference>
<name>A0ABZ0GK51_9GAMM</name>
<dbReference type="InterPro" id="IPR011761">
    <property type="entry name" value="ATP-grasp"/>
</dbReference>
<dbReference type="PROSITE" id="PS50975">
    <property type="entry name" value="ATP_GRASP"/>
    <property type="match status" value="1"/>
</dbReference>
<dbReference type="PANTHER" id="PTHR21621">
    <property type="entry name" value="RIBOSOMAL PROTEIN S6 MODIFICATION PROTEIN"/>
    <property type="match status" value="1"/>
</dbReference>
<evidence type="ECO:0000256" key="2">
    <source>
        <dbReference type="PROSITE-ProRule" id="PRU00409"/>
    </source>
</evidence>
<keyword evidence="2" id="KW-0067">ATP-binding</keyword>
<keyword evidence="5" id="KW-1185">Reference proteome</keyword>
<feature type="domain" description="ATP-grasp" evidence="3">
    <location>
        <begin position="101"/>
        <end position="363"/>
    </location>
</feature>
<keyword evidence="1" id="KW-0464">Manganese</keyword>
<evidence type="ECO:0000313" key="4">
    <source>
        <dbReference type="EMBL" id="WOH36257.1"/>
    </source>
</evidence>
<proteinExistence type="predicted"/>
<evidence type="ECO:0000256" key="1">
    <source>
        <dbReference type="ARBA" id="ARBA00023211"/>
    </source>
</evidence>
<evidence type="ECO:0000313" key="5">
    <source>
        <dbReference type="Proteomes" id="UP001301442"/>
    </source>
</evidence>
<dbReference type="RefSeq" id="WP_348395071.1">
    <property type="nucleotide sequence ID" value="NZ_CP136600.1"/>
</dbReference>
<sequence length="368" mass="41005">MMRLKIKLLVVFYKLIIFYKKVVNFFSKRIFKKPTNDRNATAMNNKVINDAAGKIGVSIRKMPHGYFQLKYDNSVHYSKSADFSFENLMAYKMCGNKLLTSTILAENEIPVPVFKAFSQDDYDRALEFFLSRNKPVVVKPCSGTSGGKGITVGVSSPSAFAHSFAKALCFSISVMVEDFEKGEDYRFTVLNGRVLTVVKRLPAYVAGDGVNNIGSLISLKNKAFFDPTADSKMFCTITVDADLVMCLNDQCLTLKSIPEKGKKVCLRKMSNASQGGEVLEVTEQCHSDYLKMAVRAANLMKTKLSGVDFIIEDIRCPYERGKTFINEVNTTPALYIVREPGVNGVINSKVGEEILKYVFDIVTSSDDD</sequence>
<dbReference type="EMBL" id="CP136600">
    <property type="protein sequence ID" value="WOH36257.1"/>
    <property type="molecule type" value="Genomic_DNA"/>
</dbReference>
<keyword evidence="2" id="KW-0547">Nucleotide-binding</keyword>
<evidence type="ECO:0000259" key="3">
    <source>
        <dbReference type="PROSITE" id="PS50975"/>
    </source>
</evidence>
<organism evidence="4 5">
    <name type="scientific">Thalassotalea fonticola</name>
    <dbReference type="NCBI Taxonomy" id="3065649"/>
    <lineage>
        <taxon>Bacteria</taxon>
        <taxon>Pseudomonadati</taxon>
        <taxon>Pseudomonadota</taxon>
        <taxon>Gammaproteobacteria</taxon>
        <taxon>Alteromonadales</taxon>
        <taxon>Colwelliaceae</taxon>
        <taxon>Thalassotalea</taxon>
    </lineage>
</organism>
<gene>
    <name evidence="4" type="ORF">RI844_12855</name>
</gene>
<dbReference type="PANTHER" id="PTHR21621:SF0">
    <property type="entry name" value="BETA-CITRYLGLUTAMATE SYNTHASE B-RELATED"/>
    <property type="match status" value="1"/>
</dbReference>
<accession>A0ABZ0GK51</accession>
<dbReference type="SUPFAM" id="SSF56059">
    <property type="entry name" value="Glutathione synthetase ATP-binding domain-like"/>
    <property type="match status" value="1"/>
</dbReference>
<protein>
    <recommendedName>
        <fullName evidence="3">ATP-grasp domain-containing protein</fullName>
    </recommendedName>
</protein>
<dbReference type="Gene3D" id="3.30.470.20">
    <property type="entry name" value="ATP-grasp fold, B domain"/>
    <property type="match status" value="2"/>
</dbReference>